<evidence type="ECO:0000313" key="2">
    <source>
        <dbReference type="Proteomes" id="UP001638806"/>
    </source>
</evidence>
<dbReference type="Proteomes" id="UP001638806">
    <property type="component" value="Unassembled WGS sequence"/>
</dbReference>
<name>A0ACC4DAC1_PURLI</name>
<dbReference type="EMBL" id="JBGNUJ010000012">
    <property type="protein sequence ID" value="KAL3953287.1"/>
    <property type="molecule type" value="Genomic_DNA"/>
</dbReference>
<accession>A0ACC4DAC1</accession>
<proteinExistence type="predicted"/>
<reference evidence="1" key="1">
    <citation type="submission" date="2024-12" db="EMBL/GenBank/DDBJ databases">
        <title>Comparative genomics and development of molecular markers within Purpureocillium lilacinum and among Purpureocillium species.</title>
        <authorList>
            <person name="Yeh Z.-Y."/>
            <person name="Ni N.-T."/>
            <person name="Lo P.-H."/>
            <person name="Mushyakhwo K."/>
            <person name="Lin C.-F."/>
            <person name="Nai Y.-S."/>
        </authorList>
    </citation>
    <scope>NUCLEOTIDE SEQUENCE</scope>
    <source>
        <strain evidence="1">NCHU-NPUST-175</strain>
    </source>
</reference>
<keyword evidence="2" id="KW-1185">Reference proteome</keyword>
<gene>
    <name evidence="1" type="ORF">ACCO45_013230</name>
</gene>
<organism evidence="1 2">
    <name type="scientific">Purpureocillium lilacinum</name>
    <name type="common">Paecilomyces lilacinus</name>
    <dbReference type="NCBI Taxonomy" id="33203"/>
    <lineage>
        <taxon>Eukaryota</taxon>
        <taxon>Fungi</taxon>
        <taxon>Dikarya</taxon>
        <taxon>Ascomycota</taxon>
        <taxon>Pezizomycotina</taxon>
        <taxon>Sordariomycetes</taxon>
        <taxon>Hypocreomycetidae</taxon>
        <taxon>Hypocreales</taxon>
        <taxon>Ophiocordycipitaceae</taxon>
        <taxon>Purpureocillium</taxon>
    </lineage>
</organism>
<protein>
    <submittedName>
        <fullName evidence="1">Uncharacterized protein</fullName>
    </submittedName>
</protein>
<sequence length="219" mass="23701">MARVGSLALSLCAAQVVLTITGAWWFPIRSECTRGPRRDITFPSNLLPYAYVPPLSPKTRGALGIGAIAYASPSYPVEQATRGVNVETSHCATLTRPGPRVPAPRFAVPVSLRVHITRATCHHPKSKAASRAKLSHAWKPRRTFRPGLAPLSQRLNQGIPSVPHPRPRPSGKPRRFGGAVCLPLPAPHQPAHLSGQGLCQARGRPPISYLPERRSLLSL</sequence>
<comment type="caution">
    <text evidence="1">The sequence shown here is derived from an EMBL/GenBank/DDBJ whole genome shotgun (WGS) entry which is preliminary data.</text>
</comment>
<evidence type="ECO:0000313" key="1">
    <source>
        <dbReference type="EMBL" id="KAL3953287.1"/>
    </source>
</evidence>